<keyword evidence="8" id="KW-0624">Polysaccharide degradation</keyword>
<dbReference type="Gene3D" id="2.80.10.50">
    <property type="match status" value="3"/>
</dbReference>
<dbReference type="Proteomes" id="UP000076722">
    <property type="component" value="Unassembled WGS sequence"/>
</dbReference>
<dbReference type="GO" id="GO:0042973">
    <property type="term" value="F:glucan endo-1,3-beta-D-glucosidase activity"/>
    <property type="evidence" value="ECO:0007669"/>
    <property type="project" value="UniProtKB-EC"/>
</dbReference>
<feature type="signal peptide" evidence="10">
    <location>
        <begin position="1"/>
        <end position="19"/>
    </location>
</feature>
<evidence type="ECO:0000256" key="7">
    <source>
        <dbReference type="ARBA" id="ARBA00023316"/>
    </source>
</evidence>
<feature type="domain" description="Glycosyl hydrolase family 81 N-terminal" evidence="11">
    <location>
        <begin position="121"/>
        <end position="339"/>
    </location>
</feature>
<keyword evidence="4" id="KW-0378">Hydrolase</keyword>
<evidence type="ECO:0000256" key="4">
    <source>
        <dbReference type="ARBA" id="ARBA00022801"/>
    </source>
</evidence>
<accession>A0A164YCW7</accession>
<evidence type="ECO:0000256" key="6">
    <source>
        <dbReference type="ARBA" id="ARBA00023295"/>
    </source>
</evidence>
<sequence>MRFLQASLLALGYLGTANAIFGPIATDAPAPAGGNVACAAPPLTSFFAGHSGPFPTDNWWVGYGVAPGNAVCAGPFPYESNMANSSIQFGVSSNRDFDGTSIHQPTQTDWSVGFVEHSGNFNDHKTLGWDSQSITVQYFTGASTMTSYLVPGSPYLTFNFAAATPLFTSGQGVITSFAGKTVTNNGAAGKSRISSTGTEFAVVNNIGTYLIYSLNGAITLSASSTGATGTIKASAPFNGVLRVAKLNSTSHQPLLDQYAANYPTAVTTDYTFSGDTATLSFTWTVTGNAANLLMLTWPHHRIKMVNPNFPATTALSYLTTKGYMYPAIGNVWNLQYALPTITFNAPRAPDTSCVSTIIQGLQYDIGKLSASAPSIPGDFYYWGGSIAAQGRLALIAEAVGRTDLIPQVTGYLEASYNYWFQASSATLPAYETAWGGIINKAGYNNPNVDFGNGYYNDHHFHYGYFLTGAAIIAKYDKNWMNAHQTYINWFARDIANPSTADPYFTVARHRDWFAGHSWASGIANGAGSRDQEASTEAINGYYGAMLWGNVTGNTNLFNFARLLVATEQHASQTYWHLYPQASATARDQPYPEVGLRNLITIGNVEDWQAGAWTFWGAEKVEINSIQILPVTPINEYLYDSQWVQNVYAYTSGELADPTIDDEWKCLIYLAYSQYSPQTANTLSASLTDWGSGNTFSNQQYFIATRPNPTPGTPICSAGAAPPLGLYYIQSASSGDYVVSTAANPNLVASATSTAGATVFNLTFVPNGVNIFSTANQQYVTADQSGVDPIVAARAVASTWESFIVTPKVGAAAGTYSLLSGANSLYIQVGTGNQLINSGTTESSSTGFKFVKANAPGGPSTTATTTTTTASTGPTQTQSPPPNPSSITGTYVIQSGGLFVVSSNGAPNLIASATSASTGTSFTFSAVAGGGVNILNTLSNEYVTADISGTLALSSTRPAASTWETYFFSQQANAAPGTYVMQAESNSDYIAVAADYSLINSATSAAGAQGFNLVPAAPGYSPAGNYKLKVATSGQYVVSTAANTNLVASTTATGSATIFAFTANGNGVTLLNTANNEYVTADISGTLALASTRPVASTWETYVVRQKIGAAAGVYSLAAVSNGLYVVVNGSGQLVNSGATEASSTGFNITT</sequence>
<dbReference type="InterPro" id="IPR008999">
    <property type="entry name" value="Actin-crosslinking"/>
</dbReference>
<keyword evidence="5" id="KW-0119">Carbohydrate metabolism</keyword>
<evidence type="ECO:0000256" key="8">
    <source>
        <dbReference type="ARBA" id="ARBA00023326"/>
    </source>
</evidence>
<feature type="region of interest" description="Disordered" evidence="9">
    <location>
        <begin position="851"/>
        <end position="886"/>
    </location>
</feature>
<evidence type="ECO:0000256" key="3">
    <source>
        <dbReference type="ARBA" id="ARBA00012780"/>
    </source>
</evidence>
<dbReference type="SUPFAM" id="SSF50405">
    <property type="entry name" value="Actin-crosslinking proteins"/>
    <property type="match status" value="2"/>
</dbReference>
<gene>
    <name evidence="13" type="ORF">SISNIDRAFT_407043</name>
</gene>
<evidence type="ECO:0000256" key="10">
    <source>
        <dbReference type="SAM" id="SignalP"/>
    </source>
</evidence>
<organism evidence="13 14">
    <name type="scientific">Sistotremastrum niveocremeum HHB9708</name>
    <dbReference type="NCBI Taxonomy" id="1314777"/>
    <lineage>
        <taxon>Eukaryota</taxon>
        <taxon>Fungi</taxon>
        <taxon>Dikarya</taxon>
        <taxon>Basidiomycota</taxon>
        <taxon>Agaricomycotina</taxon>
        <taxon>Agaricomycetes</taxon>
        <taxon>Sistotremastrales</taxon>
        <taxon>Sistotremastraceae</taxon>
        <taxon>Sertulicium</taxon>
        <taxon>Sertulicium niveocremeum</taxon>
    </lineage>
</organism>
<dbReference type="GO" id="GO:0071555">
    <property type="term" value="P:cell wall organization"/>
    <property type="evidence" value="ECO:0007669"/>
    <property type="project" value="UniProtKB-KW"/>
</dbReference>
<name>A0A164YCW7_9AGAM</name>
<evidence type="ECO:0000313" key="13">
    <source>
        <dbReference type="EMBL" id="KZS96801.1"/>
    </source>
</evidence>
<evidence type="ECO:0000259" key="12">
    <source>
        <dbReference type="Pfam" id="PF17652"/>
    </source>
</evidence>
<evidence type="ECO:0000256" key="9">
    <source>
        <dbReference type="SAM" id="MobiDB-lite"/>
    </source>
</evidence>
<dbReference type="InterPro" id="IPR040720">
    <property type="entry name" value="GH81_C"/>
</dbReference>
<dbReference type="CDD" id="cd00257">
    <property type="entry name" value="beta-trefoil_FSCN-like"/>
    <property type="match status" value="1"/>
</dbReference>
<evidence type="ECO:0000256" key="5">
    <source>
        <dbReference type="ARBA" id="ARBA00023277"/>
    </source>
</evidence>
<feature type="chain" id="PRO_5007854597" description="glucan endo-1,3-beta-D-glucosidase" evidence="10">
    <location>
        <begin position="20"/>
        <end position="1150"/>
    </location>
</feature>
<dbReference type="PROSITE" id="PS52008">
    <property type="entry name" value="GH81"/>
    <property type="match status" value="1"/>
</dbReference>
<proteinExistence type="inferred from homology"/>
<feature type="compositionally biased region" description="Low complexity" evidence="9">
    <location>
        <begin position="852"/>
        <end position="877"/>
    </location>
</feature>
<evidence type="ECO:0000313" key="14">
    <source>
        <dbReference type="Proteomes" id="UP000076722"/>
    </source>
</evidence>
<dbReference type="GO" id="GO:0052861">
    <property type="term" value="F:endo-1,3(4)-beta-glucanase activity"/>
    <property type="evidence" value="ECO:0007669"/>
    <property type="project" value="InterPro"/>
</dbReference>
<dbReference type="Pfam" id="PF03639">
    <property type="entry name" value="Glyco_hydro_81"/>
    <property type="match status" value="1"/>
</dbReference>
<reference evidence="13 14" key="1">
    <citation type="journal article" date="2016" name="Mol. Biol. Evol.">
        <title>Comparative Genomics of Early-Diverging Mushroom-Forming Fungi Provides Insights into the Origins of Lignocellulose Decay Capabilities.</title>
        <authorList>
            <person name="Nagy L.G."/>
            <person name="Riley R."/>
            <person name="Tritt A."/>
            <person name="Adam C."/>
            <person name="Daum C."/>
            <person name="Floudas D."/>
            <person name="Sun H."/>
            <person name="Yadav J.S."/>
            <person name="Pangilinan J."/>
            <person name="Larsson K.H."/>
            <person name="Matsuura K."/>
            <person name="Barry K."/>
            <person name="Labutti K."/>
            <person name="Kuo R."/>
            <person name="Ohm R.A."/>
            <person name="Bhattacharya S.S."/>
            <person name="Shirouzu T."/>
            <person name="Yoshinaga Y."/>
            <person name="Martin F.M."/>
            <person name="Grigoriev I.V."/>
            <person name="Hibbett D.S."/>
        </authorList>
    </citation>
    <scope>NUCLEOTIDE SEQUENCE [LARGE SCALE GENOMIC DNA]</scope>
    <source>
        <strain evidence="13 14">HHB9708</strain>
    </source>
</reference>
<dbReference type="Gene3D" id="2.70.98.30">
    <property type="entry name" value="Golgi alpha-mannosidase II, domain 4"/>
    <property type="match status" value="1"/>
</dbReference>
<protein>
    <recommendedName>
        <fullName evidence="3">glucan endo-1,3-beta-D-glucosidase</fullName>
        <ecNumber evidence="3">3.2.1.39</ecNumber>
    </recommendedName>
</protein>
<dbReference type="InterPro" id="IPR040451">
    <property type="entry name" value="GH81_N"/>
</dbReference>
<dbReference type="EMBL" id="KV419398">
    <property type="protein sequence ID" value="KZS96801.1"/>
    <property type="molecule type" value="Genomic_DNA"/>
</dbReference>
<comment type="similarity">
    <text evidence="2">Belongs to the glycosyl hydrolase 81 family.</text>
</comment>
<evidence type="ECO:0000256" key="2">
    <source>
        <dbReference type="ARBA" id="ARBA00010730"/>
    </source>
</evidence>
<feature type="domain" description="Glycosyl hydrolase family 81 C-terminal" evidence="12">
    <location>
        <begin position="374"/>
        <end position="681"/>
    </location>
</feature>
<dbReference type="AlphaFoldDB" id="A0A164YCW7"/>
<evidence type="ECO:0000256" key="1">
    <source>
        <dbReference type="ARBA" id="ARBA00000382"/>
    </source>
</evidence>
<keyword evidence="7" id="KW-0961">Cell wall biogenesis/degradation</keyword>
<comment type="catalytic activity">
    <reaction evidence="1">
        <text>Hydrolysis of (1-&gt;3)-beta-D-glucosidic linkages in (1-&gt;3)-beta-D-glucans.</text>
        <dbReference type="EC" id="3.2.1.39"/>
    </reaction>
</comment>
<keyword evidence="14" id="KW-1185">Reference proteome</keyword>
<dbReference type="PANTHER" id="PTHR31983:SF0">
    <property type="entry name" value="GLUCAN ENDO-1,3-BETA-D-GLUCOSIDASE 2"/>
    <property type="match status" value="1"/>
</dbReference>
<dbReference type="PANTHER" id="PTHR31983">
    <property type="entry name" value="ENDO-1,3(4)-BETA-GLUCANASE 1"/>
    <property type="match status" value="1"/>
</dbReference>
<dbReference type="Pfam" id="PF17652">
    <property type="entry name" value="Glyco_hydro81C"/>
    <property type="match status" value="1"/>
</dbReference>
<dbReference type="EC" id="3.2.1.39" evidence="3"/>
<dbReference type="GO" id="GO:0000272">
    <property type="term" value="P:polysaccharide catabolic process"/>
    <property type="evidence" value="ECO:0007669"/>
    <property type="project" value="UniProtKB-KW"/>
</dbReference>
<dbReference type="STRING" id="1314777.A0A164YCW7"/>
<keyword evidence="10" id="KW-0732">Signal</keyword>
<keyword evidence="6" id="KW-0326">Glycosidase</keyword>
<dbReference type="OrthoDB" id="4473401at2759"/>
<evidence type="ECO:0000259" key="11">
    <source>
        <dbReference type="Pfam" id="PF03639"/>
    </source>
</evidence>
<dbReference type="InterPro" id="IPR005200">
    <property type="entry name" value="Endo-beta-glucanase"/>
</dbReference>